<proteinExistence type="inferred from homology"/>
<dbReference type="PANTHER" id="PTHR33449">
    <property type="entry name" value="NUCLEOID-ASSOCIATED PROTEIN YBAB"/>
    <property type="match status" value="1"/>
</dbReference>
<dbReference type="SUPFAM" id="SSF82607">
    <property type="entry name" value="YbaB-like"/>
    <property type="match status" value="1"/>
</dbReference>
<organism evidence="4">
    <name type="scientific">Trichodesmium erythraeum (strain IMS101)</name>
    <dbReference type="NCBI Taxonomy" id="203124"/>
    <lineage>
        <taxon>Bacteria</taxon>
        <taxon>Bacillati</taxon>
        <taxon>Cyanobacteriota</taxon>
        <taxon>Cyanophyceae</taxon>
        <taxon>Oscillatoriophycideae</taxon>
        <taxon>Oscillatoriales</taxon>
        <taxon>Microcoleaceae</taxon>
        <taxon>Trichodesmium</taxon>
    </lineage>
</organism>
<keyword evidence="3" id="KW-0175">Coiled coil</keyword>
<dbReference type="HOGENOM" id="CLU_140930_0_1_3"/>
<dbReference type="GO" id="GO:0005829">
    <property type="term" value="C:cytosol"/>
    <property type="evidence" value="ECO:0007669"/>
    <property type="project" value="TreeGrafter"/>
</dbReference>
<protein>
    <recommendedName>
        <fullName evidence="2">Nucleoid-associated protein Tery_4027</fullName>
    </recommendedName>
</protein>
<dbReference type="eggNOG" id="COG0718">
    <property type="taxonomic scope" value="Bacteria"/>
</dbReference>
<comment type="similarity">
    <text evidence="2">Belongs to the YbaB/EbfC family.</text>
</comment>
<dbReference type="InterPro" id="IPR036894">
    <property type="entry name" value="YbaB-like_sf"/>
</dbReference>
<dbReference type="PANTHER" id="PTHR33449:SF1">
    <property type="entry name" value="NUCLEOID-ASSOCIATED PROTEIN YBAB"/>
    <property type="match status" value="1"/>
</dbReference>
<dbReference type="NCBIfam" id="TIGR00103">
    <property type="entry name" value="DNA_YbaB_EbfC"/>
    <property type="match status" value="1"/>
</dbReference>
<evidence type="ECO:0000256" key="3">
    <source>
        <dbReference type="SAM" id="Coils"/>
    </source>
</evidence>
<feature type="coiled-coil region" evidence="3">
    <location>
        <begin position="38"/>
        <end position="65"/>
    </location>
</feature>
<keyword evidence="2" id="KW-0963">Cytoplasm</keyword>
<dbReference type="STRING" id="203124.Tery_4027"/>
<evidence type="ECO:0000313" key="4">
    <source>
        <dbReference type="EMBL" id="ABG53045.1"/>
    </source>
</evidence>
<evidence type="ECO:0000256" key="2">
    <source>
        <dbReference type="HAMAP-Rule" id="MF_00274"/>
    </source>
</evidence>
<sequence length="134" mass="15009">MVTKQISDKTYHRRLIMSENKDSKGKGFGFGLGKMKELTEAFKKAQEVQEGAKKLQEELEQLEVEGSAGEGLVKVFMSGNQQPKRVEISPDVLKEDANRVNQLVTEAMQDAYKKSTTTMRERMEELTGGLNLPG</sequence>
<dbReference type="GO" id="GO:0003677">
    <property type="term" value="F:DNA binding"/>
    <property type="evidence" value="ECO:0007669"/>
    <property type="project" value="UniProtKB-UniRule"/>
</dbReference>
<dbReference type="HAMAP" id="MF_00274">
    <property type="entry name" value="DNA_YbaB_EbfC"/>
    <property type="match status" value="1"/>
</dbReference>
<accession>Q10XH9</accession>
<gene>
    <name evidence="4" type="ordered locus">Tery_4027</name>
</gene>
<dbReference type="AlphaFoldDB" id="Q10XH9"/>
<dbReference type="GO" id="GO:0043590">
    <property type="term" value="C:bacterial nucleoid"/>
    <property type="evidence" value="ECO:0007669"/>
    <property type="project" value="UniProtKB-UniRule"/>
</dbReference>
<dbReference type="EMBL" id="CP000393">
    <property type="protein sequence ID" value="ABG53045.1"/>
    <property type="molecule type" value="Genomic_DNA"/>
</dbReference>
<dbReference type="InterPro" id="IPR004401">
    <property type="entry name" value="YbaB/EbfC"/>
</dbReference>
<comment type="subcellular location">
    <subcellularLocation>
        <location evidence="2">Cytoplasm</location>
        <location evidence="2">Nucleoid</location>
    </subcellularLocation>
</comment>
<name>Q10XH9_TRIEI</name>
<dbReference type="KEGG" id="ter:Tery_4027"/>
<evidence type="ECO:0000256" key="1">
    <source>
        <dbReference type="ARBA" id="ARBA00023125"/>
    </source>
</evidence>
<dbReference type="Gene3D" id="3.30.1310.10">
    <property type="entry name" value="Nucleoid-associated protein YbaB-like domain"/>
    <property type="match status" value="1"/>
</dbReference>
<keyword evidence="1 2" id="KW-0238">DNA-binding</keyword>
<comment type="function">
    <text evidence="2">Binds to DNA and alters its conformation. May be involved in regulation of gene expression, nucleoid organization and DNA protection.</text>
</comment>
<comment type="subunit">
    <text evidence="2">Homodimer.</text>
</comment>
<reference evidence="4" key="1">
    <citation type="submission" date="2006-06" db="EMBL/GenBank/DDBJ databases">
        <title>Complete sequence of Trichodesmium erythraeum IMS101.</title>
        <authorList>
            <consortium name="US DOE Joint Genome Institute"/>
            <person name="Copeland A."/>
            <person name="Lucas S."/>
            <person name="Lapidus A."/>
            <person name="Barry K."/>
            <person name="Detter J.C."/>
            <person name="Glavina del Rio T."/>
            <person name="Hammon N."/>
            <person name="Israni S."/>
            <person name="Dalin E."/>
            <person name="Tice H."/>
            <person name="Pitluck S."/>
            <person name="Kiss H."/>
            <person name="Munk A.C."/>
            <person name="Brettin T."/>
            <person name="Bruce D."/>
            <person name="Han C."/>
            <person name="Tapia R."/>
            <person name="Gilna P."/>
            <person name="Schmutz J."/>
            <person name="Larimer F."/>
            <person name="Land M."/>
            <person name="Hauser L."/>
            <person name="Kyrpides N."/>
            <person name="Kim E."/>
            <person name="Richardson P."/>
        </authorList>
    </citation>
    <scope>NUCLEOTIDE SEQUENCE [LARGE SCALE GENOMIC DNA]</scope>
    <source>
        <strain evidence="4">IMS101</strain>
    </source>
</reference>
<dbReference type="Pfam" id="PF02575">
    <property type="entry name" value="YbaB_DNA_bd"/>
    <property type="match status" value="1"/>
</dbReference>